<reference evidence="2" key="1">
    <citation type="submission" date="2016-09" db="EMBL/GenBank/DDBJ databases">
        <title>Genomics of Clostridium taeniosporum, an organism which forms endospores with ribbon-like appendages.</title>
        <authorList>
            <person name="Walker J.R."/>
        </authorList>
    </citation>
    <scope>NUCLEOTIDE SEQUENCE [LARGE SCALE GENOMIC DNA]</scope>
    <source>
        <strain evidence="2">1/k</strain>
    </source>
</reference>
<name>A0A1D7XGN0_9CLOT</name>
<accession>A0A1D7XGN0</accession>
<proteinExistence type="predicted"/>
<evidence type="ECO:0000313" key="1">
    <source>
        <dbReference type="EMBL" id="AOR22462.1"/>
    </source>
</evidence>
<dbReference type="Proteomes" id="UP000094652">
    <property type="component" value="Chromosome"/>
</dbReference>
<dbReference type="RefSeq" id="WP_069678623.1">
    <property type="nucleotide sequence ID" value="NZ_CP017253.2"/>
</dbReference>
<dbReference type="OrthoDB" id="4825649at2"/>
<dbReference type="STRING" id="394958.BGI42_01385"/>
<evidence type="ECO:0000313" key="2">
    <source>
        <dbReference type="Proteomes" id="UP000094652"/>
    </source>
</evidence>
<dbReference type="KEGG" id="ctae:BGI42_01385"/>
<sequence length="121" mass="13266">MGISYVVDKAKIKCSKAIGESVLNKSPDNENLELHGKVMLTIADNKPNINITPFPLCESKKNPEVIKNGMKPVPCKPSICNKWMKGEKDVYLNGELALNSGCELTCLYGGLIKISDDGQRK</sequence>
<gene>
    <name evidence="1" type="ORF">BGI42_01385</name>
</gene>
<organism evidence="1 2">
    <name type="scientific">Clostridium taeniosporum</name>
    <dbReference type="NCBI Taxonomy" id="394958"/>
    <lineage>
        <taxon>Bacteria</taxon>
        <taxon>Bacillati</taxon>
        <taxon>Bacillota</taxon>
        <taxon>Clostridia</taxon>
        <taxon>Eubacteriales</taxon>
        <taxon>Clostridiaceae</taxon>
        <taxon>Clostridium</taxon>
    </lineage>
</organism>
<keyword evidence="2" id="KW-1185">Reference proteome</keyword>
<dbReference type="Pfam" id="PF14107">
    <property type="entry name" value="DUF4280"/>
    <property type="match status" value="1"/>
</dbReference>
<dbReference type="AlphaFoldDB" id="A0A1D7XGN0"/>
<protein>
    <submittedName>
        <fullName evidence="1">DUF4280 domain-containing protein</fullName>
    </submittedName>
</protein>
<dbReference type="EMBL" id="CP017253">
    <property type="protein sequence ID" value="AOR22462.1"/>
    <property type="molecule type" value="Genomic_DNA"/>
</dbReference>
<dbReference type="InterPro" id="IPR025460">
    <property type="entry name" value="DUF4280"/>
</dbReference>